<dbReference type="InterPro" id="IPR016181">
    <property type="entry name" value="Acyl_CoA_acyltransferase"/>
</dbReference>
<dbReference type="Gene3D" id="3.40.630.30">
    <property type="match status" value="1"/>
</dbReference>
<dbReference type="PANTHER" id="PTHR13355:SF15">
    <property type="entry name" value="GCN5-RELATED N-ACETYLTRANSFERASE 3, CHLOROPLASTIC"/>
    <property type="match status" value="1"/>
</dbReference>
<dbReference type="InterPro" id="IPR039143">
    <property type="entry name" value="GNPNAT1-like"/>
</dbReference>
<dbReference type="EMBL" id="ADLN01000075">
    <property type="protein sequence ID" value="EHI59161.1"/>
    <property type="molecule type" value="Genomic_DNA"/>
</dbReference>
<organism evidence="2 3">
    <name type="scientific">Hungatella hathewayi WAL-18680</name>
    <dbReference type="NCBI Taxonomy" id="742737"/>
    <lineage>
        <taxon>Bacteria</taxon>
        <taxon>Bacillati</taxon>
        <taxon>Bacillota</taxon>
        <taxon>Clostridia</taxon>
        <taxon>Lachnospirales</taxon>
        <taxon>Lachnospiraceae</taxon>
        <taxon>Hungatella</taxon>
    </lineage>
</organism>
<protein>
    <recommendedName>
        <fullName evidence="1">N-acetyltransferase domain-containing protein</fullName>
    </recommendedName>
</protein>
<dbReference type="PANTHER" id="PTHR13355">
    <property type="entry name" value="GLUCOSAMINE 6-PHOSPHATE N-ACETYLTRANSFERASE"/>
    <property type="match status" value="1"/>
</dbReference>
<evidence type="ECO:0000259" key="1">
    <source>
        <dbReference type="PROSITE" id="PS51186"/>
    </source>
</evidence>
<dbReference type="PATRIC" id="fig|742737.3.peg.2873"/>
<dbReference type="HOGENOM" id="CLU_013985_35_2_9"/>
<evidence type="ECO:0000313" key="3">
    <source>
        <dbReference type="Proteomes" id="UP000005384"/>
    </source>
</evidence>
<dbReference type="CDD" id="cd04301">
    <property type="entry name" value="NAT_SF"/>
    <property type="match status" value="1"/>
</dbReference>
<accession>G5IH90</accession>
<sequence>MNLIYKRATIDDIEILTDTRIEVLRAANQLSEDVDMSEVKKQSYDYYKKSLADGTHTAYLIYDGDIVAGAGGISYYRVMPTYHNVSGNKAYIMNMYTNPNYRRKGIAYKTLKLLVDDARKKGITHISLEATDMGRPLYEKFGFVKMNDEMELPSN</sequence>
<dbReference type="OrthoDB" id="119498at2"/>
<evidence type="ECO:0000313" key="2">
    <source>
        <dbReference type="EMBL" id="EHI59161.1"/>
    </source>
</evidence>
<feature type="domain" description="N-acetyltransferase" evidence="1">
    <location>
        <begin position="3"/>
        <end position="155"/>
    </location>
</feature>
<dbReference type="RefSeq" id="WP_006780846.1">
    <property type="nucleotide sequence ID" value="NZ_CP040506.1"/>
</dbReference>
<proteinExistence type="predicted"/>
<gene>
    <name evidence="2" type="ORF">HMPREF9473_02868</name>
</gene>
<name>G5IH90_9FIRM</name>
<dbReference type="Pfam" id="PF00583">
    <property type="entry name" value="Acetyltransf_1"/>
    <property type="match status" value="1"/>
</dbReference>
<dbReference type="SUPFAM" id="SSF55729">
    <property type="entry name" value="Acyl-CoA N-acyltransferases (Nat)"/>
    <property type="match status" value="1"/>
</dbReference>
<dbReference type="AlphaFoldDB" id="G5IH90"/>
<dbReference type="InterPro" id="IPR000182">
    <property type="entry name" value="GNAT_dom"/>
</dbReference>
<keyword evidence="3" id="KW-1185">Reference proteome</keyword>
<comment type="caution">
    <text evidence="2">The sequence shown here is derived from an EMBL/GenBank/DDBJ whole genome shotgun (WGS) entry which is preliminary data.</text>
</comment>
<dbReference type="GO" id="GO:0008080">
    <property type="term" value="F:N-acetyltransferase activity"/>
    <property type="evidence" value="ECO:0007669"/>
    <property type="project" value="TreeGrafter"/>
</dbReference>
<dbReference type="PROSITE" id="PS51186">
    <property type="entry name" value="GNAT"/>
    <property type="match status" value="1"/>
</dbReference>
<reference evidence="2 3" key="1">
    <citation type="submission" date="2011-08" db="EMBL/GenBank/DDBJ databases">
        <title>The Genome Sequence of Clostridium hathewayi WAL-18680.</title>
        <authorList>
            <consortium name="The Broad Institute Genome Sequencing Platform"/>
            <person name="Earl A."/>
            <person name="Ward D."/>
            <person name="Feldgarden M."/>
            <person name="Gevers D."/>
            <person name="Finegold S.M."/>
            <person name="Summanen P.H."/>
            <person name="Molitoris D.R."/>
            <person name="Song M."/>
            <person name="Daigneault M."/>
            <person name="Allen-Vercoe E."/>
            <person name="Young S.K."/>
            <person name="Zeng Q."/>
            <person name="Gargeya S."/>
            <person name="Fitzgerald M."/>
            <person name="Haas B."/>
            <person name="Abouelleil A."/>
            <person name="Alvarado L."/>
            <person name="Arachchi H.M."/>
            <person name="Berlin A."/>
            <person name="Brown A."/>
            <person name="Chapman S.B."/>
            <person name="Chen Z."/>
            <person name="Dunbar C."/>
            <person name="Freedman E."/>
            <person name="Gearin G."/>
            <person name="Gellesch M."/>
            <person name="Goldberg J."/>
            <person name="Griggs A."/>
            <person name="Gujja S."/>
            <person name="Heiman D."/>
            <person name="Howarth C."/>
            <person name="Larson L."/>
            <person name="Lui A."/>
            <person name="MacDonald P.J.P."/>
            <person name="Montmayeur A."/>
            <person name="Murphy C."/>
            <person name="Neiman D."/>
            <person name="Pearson M."/>
            <person name="Priest M."/>
            <person name="Roberts A."/>
            <person name="Saif S."/>
            <person name="Shea T."/>
            <person name="Shenoy N."/>
            <person name="Sisk P."/>
            <person name="Stolte C."/>
            <person name="Sykes S."/>
            <person name="Wortman J."/>
            <person name="Nusbaum C."/>
            <person name="Birren B."/>
        </authorList>
    </citation>
    <scope>NUCLEOTIDE SEQUENCE [LARGE SCALE GENOMIC DNA]</scope>
    <source>
        <strain evidence="2 3">WAL-18680</strain>
    </source>
</reference>
<dbReference type="Proteomes" id="UP000005384">
    <property type="component" value="Unassembled WGS sequence"/>
</dbReference>